<dbReference type="GeneID" id="4601020"/>
<name>A1S0W2_THEPD</name>
<dbReference type="InterPro" id="IPR043519">
    <property type="entry name" value="NT_sf"/>
</dbReference>
<evidence type="ECO:0000259" key="1">
    <source>
        <dbReference type="Pfam" id="PF01909"/>
    </source>
</evidence>
<dbReference type="EnsemblBacteria" id="ABL79092">
    <property type="protein sequence ID" value="ABL79092"/>
    <property type="gene ID" value="Tpen_1697"/>
</dbReference>
<accession>A1S0W2</accession>
<dbReference type="SUPFAM" id="SSF81301">
    <property type="entry name" value="Nucleotidyltransferase"/>
    <property type="match status" value="1"/>
</dbReference>
<feature type="domain" description="Polymerase nucleotidyl transferase" evidence="1">
    <location>
        <begin position="9"/>
        <end position="81"/>
    </location>
</feature>
<sequence>MESIRRVCGDARVYLFGSYARGTWVEDSDVDLVVVSRCFEGMEPGERYRFVRGLASRELAFEFLVYTPEEFEEALKRSVVVQDAMEYAVELS</sequence>
<gene>
    <name evidence="2" type="ordered locus">Tpen_1697</name>
</gene>
<dbReference type="eggNOG" id="arCOG01195">
    <property type="taxonomic scope" value="Archaea"/>
</dbReference>
<proteinExistence type="predicted"/>
<dbReference type="EMBL" id="CP000505">
    <property type="protein sequence ID" value="ABL79092.1"/>
    <property type="molecule type" value="Genomic_DNA"/>
</dbReference>
<dbReference type="Gene3D" id="3.30.460.10">
    <property type="entry name" value="Beta Polymerase, domain 2"/>
    <property type="match status" value="1"/>
</dbReference>
<dbReference type="PANTHER" id="PTHR43449:SF1">
    <property type="entry name" value="POLYMERASE BETA NUCLEOTIDYLTRANSFERASE DOMAIN-CONTAINING PROTEIN"/>
    <property type="match status" value="1"/>
</dbReference>
<dbReference type="CDD" id="cd05403">
    <property type="entry name" value="NT_KNTase_like"/>
    <property type="match status" value="1"/>
</dbReference>
<reference evidence="3" key="1">
    <citation type="journal article" date="2008" name="J. Bacteriol.">
        <title>Genome sequence of Thermofilum pendens reveals an exceptional loss of biosynthetic pathways without genome reduction.</title>
        <authorList>
            <person name="Anderson I."/>
            <person name="Rodriguez J."/>
            <person name="Susanti D."/>
            <person name="Porat I."/>
            <person name="Reich C."/>
            <person name="Ulrich L.E."/>
            <person name="Elkins J.G."/>
            <person name="Mavromatis K."/>
            <person name="Lykidis A."/>
            <person name="Kim E."/>
            <person name="Thompson L.S."/>
            <person name="Nolan M."/>
            <person name="Land M."/>
            <person name="Copeland A."/>
            <person name="Lapidus A."/>
            <person name="Lucas S."/>
            <person name="Detter C."/>
            <person name="Zhulin I.B."/>
            <person name="Olsen G.J."/>
            <person name="Whitman W."/>
            <person name="Mukhopadhyay B."/>
            <person name="Bristow J."/>
            <person name="Kyrpides N."/>
        </authorList>
    </citation>
    <scope>NUCLEOTIDE SEQUENCE [LARGE SCALE GENOMIC DNA]</scope>
    <source>
        <strain evidence="3">DSM 2475 / Hrk 5</strain>
    </source>
</reference>
<dbReference type="HOGENOM" id="CLU_130257_9_4_2"/>
<dbReference type="Proteomes" id="UP000000641">
    <property type="component" value="Chromosome"/>
</dbReference>
<keyword evidence="3" id="KW-1185">Reference proteome</keyword>
<evidence type="ECO:0000313" key="3">
    <source>
        <dbReference type="Proteomes" id="UP000000641"/>
    </source>
</evidence>
<organism evidence="2 3">
    <name type="scientific">Thermofilum pendens (strain DSM 2475 / Hrk 5)</name>
    <dbReference type="NCBI Taxonomy" id="368408"/>
    <lineage>
        <taxon>Archaea</taxon>
        <taxon>Thermoproteota</taxon>
        <taxon>Thermoprotei</taxon>
        <taxon>Thermofilales</taxon>
        <taxon>Thermofilaceae</taxon>
        <taxon>Thermofilum</taxon>
    </lineage>
</organism>
<evidence type="ECO:0000313" key="2">
    <source>
        <dbReference type="EMBL" id="ABL79092.1"/>
    </source>
</evidence>
<dbReference type="STRING" id="368408.Tpen_1697"/>
<dbReference type="PANTHER" id="PTHR43449">
    <property type="entry name" value="NUCLEOTIDYLTRANSFERASE"/>
    <property type="match status" value="1"/>
</dbReference>
<dbReference type="KEGG" id="tpe:Tpen_1697"/>
<protein>
    <submittedName>
        <fullName evidence="2">DNA polymerase, beta domain protein region</fullName>
    </submittedName>
</protein>
<dbReference type="InterPro" id="IPR002934">
    <property type="entry name" value="Polymerase_NTP_transf_dom"/>
</dbReference>
<dbReference type="Pfam" id="PF01909">
    <property type="entry name" value="NTP_transf_2"/>
    <property type="match status" value="1"/>
</dbReference>
<dbReference type="RefSeq" id="WP_011753357.1">
    <property type="nucleotide sequence ID" value="NC_008698.1"/>
</dbReference>
<dbReference type="AlphaFoldDB" id="A1S0W2"/>
<dbReference type="GO" id="GO:0016779">
    <property type="term" value="F:nucleotidyltransferase activity"/>
    <property type="evidence" value="ECO:0007669"/>
    <property type="project" value="InterPro"/>
</dbReference>